<dbReference type="Pfam" id="PF17247">
    <property type="entry name" value="DUF5316"/>
    <property type="match status" value="1"/>
</dbReference>
<evidence type="ECO:0000313" key="3">
    <source>
        <dbReference type="Proteomes" id="UP001364890"/>
    </source>
</evidence>
<accession>A0ABU8F7E7</accession>
<dbReference type="InterPro" id="IPR035167">
    <property type="entry name" value="DUF5316"/>
</dbReference>
<gene>
    <name evidence="2" type="ORF">WAX74_11120</name>
</gene>
<sequence>MRYFLIRILLSLIGVLVSIVIWDIEMVTTITSGIGFFFIGISFIFSGVLVSGDRMRANFATESDEDRKQRNNVSFRSALIAIPSFVVAIFFYFLSN</sequence>
<dbReference type="RefSeq" id="WP_336497745.1">
    <property type="nucleotide sequence ID" value="NZ_JBAWSY010000007.1"/>
</dbReference>
<keyword evidence="1" id="KW-0812">Transmembrane</keyword>
<evidence type="ECO:0000256" key="1">
    <source>
        <dbReference type="SAM" id="Phobius"/>
    </source>
</evidence>
<feature type="transmembrane region" description="Helical" evidence="1">
    <location>
        <begin position="5"/>
        <end position="24"/>
    </location>
</feature>
<keyword evidence="1" id="KW-0472">Membrane</keyword>
<protein>
    <submittedName>
        <fullName evidence="2">DUF5316 family protein</fullName>
    </submittedName>
</protein>
<comment type="caution">
    <text evidence="2">The sequence shown here is derived from an EMBL/GenBank/DDBJ whole genome shotgun (WGS) entry which is preliminary data.</text>
</comment>
<feature type="transmembrane region" description="Helical" evidence="1">
    <location>
        <begin position="73"/>
        <end position="94"/>
    </location>
</feature>
<keyword evidence="3" id="KW-1185">Reference proteome</keyword>
<proteinExistence type="predicted"/>
<keyword evidence="1" id="KW-1133">Transmembrane helix</keyword>
<name>A0ABU8F7E7_9BACI</name>
<dbReference type="Proteomes" id="UP001364890">
    <property type="component" value="Unassembled WGS sequence"/>
</dbReference>
<feature type="transmembrane region" description="Helical" evidence="1">
    <location>
        <begin position="30"/>
        <end position="52"/>
    </location>
</feature>
<reference evidence="2 3" key="1">
    <citation type="submission" date="2024-01" db="EMBL/GenBank/DDBJ databases">
        <title>Seven novel Bacillus-like species.</title>
        <authorList>
            <person name="Liu G."/>
        </authorList>
    </citation>
    <scope>NUCLEOTIDE SEQUENCE [LARGE SCALE GENOMIC DNA]</scope>
    <source>
        <strain evidence="2 3">FJAT-51614</strain>
    </source>
</reference>
<organism evidence="2 3">
    <name type="scientific">Psychrobacillus mangrovi</name>
    <dbReference type="NCBI Taxonomy" id="3117745"/>
    <lineage>
        <taxon>Bacteria</taxon>
        <taxon>Bacillati</taxon>
        <taxon>Bacillota</taxon>
        <taxon>Bacilli</taxon>
        <taxon>Bacillales</taxon>
        <taxon>Bacillaceae</taxon>
        <taxon>Psychrobacillus</taxon>
    </lineage>
</organism>
<dbReference type="EMBL" id="JBAWSY010000007">
    <property type="protein sequence ID" value="MEI4770185.1"/>
    <property type="molecule type" value="Genomic_DNA"/>
</dbReference>
<evidence type="ECO:0000313" key="2">
    <source>
        <dbReference type="EMBL" id="MEI4770185.1"/>
    </source>
</evidence>